<gene>
    <name evidence="2" type="ORF">CINCED_3A012653</name>
</gene>
<sequence length="106" mass="12664">MAETEDQNHTTRFIEEYRSFQLLWDTNHEEYTNKMKRNVAIVAIGIKFNMDPTAEQKKTILPRGLHIKSCFLFLIQQHQGKLEIARKIITRQALIIMKTCRWSLWD</sequence>
<proteinExistence type="predicted"/>
<reference evidence="2 3" key="1">
    <citation type="submission" date="2019-08" db="EMBL/GenBank/DDBJ databases">
        <authorList>
            <person name="Alioto T."/>
            <person name="Alioto T."/>
            <person name="Gomez Garrido J."/>
        </authorList>
    </citation>
    <scope>NUCLEOTIDE SEQUENCE [LARGE SCALE GENOMIC DNA]</scope>
</reference>
<protein>
    <submittedName>
        <fullName evidence="2">MADF domain</fullName>
    </submittedName>
</protein>
<dbReference type="Pfam" id="PF10545">
    <property type="entry name" value="MADF_DNA_bdg"/>
    <property type="match status" value="1"/>
</dbReference>
<dbReference type="AlphaFoldDB" id="A0A5E4M8V4"/>
<dbReference type="InterPro" id="IPR006578">
    <property type="entry name" value="MADF-dom"/>
</dbReference>
<keyword evidence="3" id="KW-1185">Reference proteome</keyword>
<accession>A0A5E4M8V4</accession>
<dbReference type="OrthoDB" id="6622077at2759"/>
<evidence type="ECO:0000259" key="1">
    <source>
        <dbReference type="Pfam" id="PF10545"/>
    </source>
</evidence>
<organism evidence="2 3">
    <name type="scientific">Cinara cedri</name>
    <dbReference type="NCBI Taxonomy" id="506608"/>
    <lineage>
        <taxon>Eukaryota</taxon>
        <taxon>Metazoa</taxon>
        <taxon>Ecdysozoa</taxon>
        <taxon>Arthropoda</taxon>
        <taxon>Hexapoda</taxon>
        <taxon>Insecta</taxon>
        <taxon>Pterygota</taxon>
        <taxon>Neoptera</taxon>
        <taxon>Paraneoptera</taxon>
        <taxon>Hemiptera</taxon>
        <taxon>Sternorrhyncha</taxon>
        <taxon>Aphidomorpha</taxon>
        <taxon>Aphidoidea</taxon>
        <taxon>Aphididae</taxon>
        <taxon>Lachninae</taxon>
        <taxon>Cinara</taxon>
    </lineage>
</organism>
<evidence type="ECO:0000313" key="3">
    <source>
        <dbReference type="Proteomes" id="UP000325440"/>
    </source>
</evidence>
<name>A0A5E4M8V4_9HEMI</name>
<dbReference type="EMBL" id="CABPRJ010000028">
    <property type="protein sequence ID" value="VVC26242.1"/>
    <property type="molecule type" value="Genomic_DNA"/>
</dbReference>
<evidence type="ECO:0000313" key="2">
    <source>
        <dbReference type="EMBL" id="VVC26242.1"/>
    </source>
</evidence>
<feature type="domain" description="MADF" evidence="1">
    <location>
        <begin position="13"/>
        <end position="57"/>
    </location>
</feature>
<dbReference type="Proteomes" id="UP000325440">
    <property type="component" value="Unassembled WGS sequence"/>
</dbReference>